<evidence type="ECO:0000256" key="1">
    <source>
        <dbReference type="PIRSR" id="PIRSR001359-1"/>
    </source>
</evidence>
<dbReference type="InterPro" id="IPR000771">
    <property type="entry name" value="FBA_II"/>
</dbReference>
<gene>
    <name evidence="4" type="ORF">IS491_08505</name>
</gene>
<feature type="active site" description="Proton donor" evidence="1">
    <location>
        <position position="82"/>
    </location>
</feature>
<dbReference type="NCBIfam" id="NF005288">
    <property type="entry name" value="PRK06806.1"/>
    <property type="match status" value="1"/>
</dbReference>
<evidence type="ECO:0000256" key="2">
    <source>
        <dbReference type="PIRSR" id="PIRSR001359-2"/>
    </source>
</evidence>
<feature type="binding site" evidence="3">
    <location>
        <position position="134"/>
    </location>
    <ligand>
        <name>Zn(2+)</name>
        <dbReference type="ChEBI" id="CHEBI:29105"/>
        <label>2</label>
    </ligand>
</feature>
<dbReference type="CDD" id="cd00947">
    <property type="entry name" value="TBP_aldolase_IIB"/>
    <property type="match status" value="1"/>
</dbReference>
<feature type="binding site" evidence="2">
    <location>
        <position position="179"/>
    </location>
    <ligand>
        <name>dihydroxyacetone phosphate</name>
        <dbReference type="ChEBI" id="CHEBI:57642"/>
    </ligand>
</feature>
<evidence type="ECO:0000313" key="5">
    <source>
        <dbReference type="Proteomes" id="UP000631418"/>
    </source>
</evidence>
<dbReference type="GO" id="GO:0005975">
    <property type="term" value="P:carbohydrate metabolic process"/>
    <property type="evidence" value="ECO:0007669"/>
    <property type="project" value="InterPro"/>
</dbReference>
<dbReference type="EMBL" id="JADOEF010000001">
    <property type="protein sequence ID" value="MBF7808695.1"/>
    <property type="molecule type" value="Genomic_DNA"/>
</dbReference>
<dbReference type="PROSITE" id="PS00806">
    <property type="entry name" value="ALDOLASE_CLASS_II_2"/>
    <property type="match status" value="1"/>
</dbReference>
<dbReference type="Gene3D" id="3.20.20.70">
    <property type="entry name" value="Aldolase class I"/>
    <property type="match status" value="1"/>
</dbReference>
<dbReference type="GeneID" id="66347414"/>
<dbReference type="OMA" id="RVDCYLV"/>
<dbReference type="RefSeq" id="WP_012060707.1">
    <property type="nucleotide sequence ID" value="NZ_BKAK01000006.1"/>
</dbReference>
<reference evidence="4" key="1">
    <citation type="submission" date="2020-11" db="EMBL/GenBank/DDBJ databases">
        <authorList>
            <person name="Thieme N."/>
            <person name="Liebl W."/>
            <person name="Zverlov V."/>
        </authorList>
    </citation>
    <scope>NUCLEOTIDE SEQUENCE</scope>
    <source>
        <strain evidence="4">NT08</strain>
    </source>
</reference>
<evidence type="ECO:0000256" key="3">
    <source>
        <dbReference type="PIRSR" id="PIRSR001359-3"/>
    </source>
</evidence>
<keyword evidence="3" id="KW-0862">Zinc</keyword>
<evidence type="ECO:0000313" key="4">
    <source>
        <dbReference type="EMBL" id="MBF7808695.1"/>
    </source>
</evidence>
<dbReference type="SUPFAM" id="SSF51569">
    <property type="entry name" value="Aldolase"/>
    <property type="match status" value="1"/>
</dbReference>
<dbReference type="GO" id="GO:0016832">
    <property type="term" value="F:aldehyde-lyase activity"/>
    <property type="evidence" value="ECO:0007669"/>
    <property type="project" value="InterPro"/>
</dbReference>
<dbReference type="Pfam" id="PF01116">
    <property type="entry name" value="F_bP_aldolase"/>
    <property type="match status" value="1"/>
</dbReference>
<dbReference type="PANTHER" id="PTHR30304">
    <property type="entry name" value="D-TAGATOSE-1,6-BISPHOSPHATE ALDOLASE"/>
    <property type="match status" value="1"/>
</dbReference>
<dbReference type="GO" id="GO:0008270">
    <property type="term" value="F:zinc ion binding"/>
    <property type="evidence" value="ECO:0007669"/>
    <property type="project" value="InterPro"/>
</dbReference>
<accession>A0A1S8RAR8</accession>
<dbReference type="PANTHER" id="PTHR30304:SF0">
    <property type="entry name" value="D-TAGATOSE-1,6-BISPHOSPHATE ALDOLASE SUBUNIT GATY-RELATED"/>
    <property type="match status" value="1"/>
</dbReference>
<feature type="binding site" evidence="3">
    <location>
        <position position="206"/>
    </location>
    <ligand>
        <name>Zn(2+)</name>
        <dbReference type="ChEBI" id="CHEBI:29105"/>
        <label>1</label>
        <note>catalytic</note>
    </ligand>
</feature>
<name>A0A1S8RAR8_CLOBE</name>
<feature type="binding site" evidence="3">
    <location>
        <position position="83"/>
    </location>
    <ligand>
        <name>Zn(2+)</name>
        <dbReference type="ChEBI" id="CHEBI:29105"/>
        <label>1</label>
        <note>catalytic</note>
    </ligand>
</feature>
<comment type="cofactor">
    <cofactor evidence="3">
        <name>Zn(2+)</name>
        <dbReference type="ChEBI" id="CHEBI:29105"/>
    </cofactor>
    <text evidence="3">Binds 2 Zn(2+) ions per subunit. One is catalytic and the other provides a structural contribution.</text>
</comment>
<keyword evidence="3" id="KW-0479">Metal-binding</keyword>
<dbReference type="InterPro" id="IPR050246">
    <property type="entry name" value="Class_II_FBP_aldolase"/>
</dbReference>
<feature type="binding site" evidence="3">
    <location>
        <position position="104"/>
    </location>
    <ligand>
        <name>Zn(2+)</name>
        <dbReference type="ChEBI" id="CHEBI:29105"/>
        <label>2</label>
    </ligand>
</feature>
<dbReference type="InterPro" id="IPR013785">
    <property type="entry name" value="Aldolase_TIM"/>
</dbReference>
<sequence length="285" mass="31295">MPLVDMRGLLKSALKENYAVGSFSVANMEMVIGAIKAAEELKSPIILQIAEVRLKYSPLELIGPMMVKAAENSKVPVAVHFDHGATIENVKKALDLGFTSVMIDGSHLEIEENIKITNKISSMAKLYNASVEAEIGHVGGSEDGSKEIEIQVTKLESAKKFFENTEIDALAVAIGNAHGVYSGEPNLRFDVLKNLQNNIPIPLVLHGGSGISAEDFKKCATMGIKKINIATATFNLVKKSVKELNKRLEDYDYFKLHETEIKAAYENVKKHIEIFGSSNKHKEEL</sequence>
<dbReference type="NCBIfam" id="TIGR00167">
    <property type="entry name" value="cbbA"/>
    <property type="match status" value="1"/>
</dbReference>
<dbReference type="AlphaFoldDB" id="A0A1S8RAR8"/>
<organism evidence="4 5">
    <name type="scientific">Clostridium beijerinckii</name>
    <name type="common">Clostridium MP</name>
    <dbReference type="NCBI Taxonomy" id="1520"/>
    <lineage>
        <taxon>Bacteria</taxon>
        <taxon>Bacillati</taxon>
        <taxon>Bacillota</taxon>
        <taxon>Clostridia</taxon>
        <taxon>Eubacteriales</taxon>
        <taxon>Clostridiaceae</taxon>
        <taxon>Clostridium</taxon>
    </lineage>
</organism>
<comment type="caution">
    <text evidence="4">The sequence shown here is derived from an EMBL/GenBank/DDBJ whole genome shotgun (WGS) entry which is preliminary data.</text>
</comment>
<feature type="binding site" evidence="2">
    <location>
        <begin position="228"/>
        <end position="231"/>
    </location>
    <ligand>
        <name>dihydroxyacetone phosphate</name>
        <dbReference type="ChEBI" id="CHEBI:57642"/>
    </ligand>
</feature>
<feature type="binding site" evidence="3">
    <location>
        <position position="178"/>
    </location>
    <ligand>
        <name>Zn(2+)</name>
        <dbReference type="ChEBI" id="CHEBI:29105"/>
        <label>1</label>
        <note>catalytic</note>
    </ligand>
</feature>
<feature type="binding site" evidence="2">
    <location>
        <begin position="207"/>
        <end position="209"/>
    </location>
    <ligand>
        <name>dihydroxyacetone phosphate</name>
        <dbReference type="ChEBI" id="CHEBI:57642"/>
    </ligand>
</feature>
<dbReference type="Proteomes" id="UP000631418">
    <property type="component" value="Unassembled WGS sequence"/>
</dbReference>
<proteinExistence type="predicted"/>
<protein>
    <submittedName>
        <fullName evidence="4">Class II aldolase</fullName>
    </submittedName>
</protein>
<dbReference type="PIRSF" id="PIRSF001359">
    <property type="entry name" value="F_bP_aldolase_II"/>
    <property type="match status" value="1"/>
</dbReference>